<keyword evidence="4" id="KW-1185">Reference proteome</keyword>
<evidence type="ECO:0000259" key="2">
    <source>
        <dbReference type="SMART" id="SM01017"/>
    </source>
</evidence>
<dbReference type="GO" id="GO:0005886">
    <property type="term" value="C:plasma membrane"/>
    <property type="evidence" value="ECO:0007669"/>
    <property type="project" value="TreeGrafter"/>
</dbReference>
<gene>
    <name evidence="3" type="ORF">FISHEDRAFT_32979</name>
</gene>
<dbReference type="GO" id="GO:0030674">
    <property type="term" value="F:protein-macromolecule adaptor activity"/>
    <property type="evidence" value="ECO:0007669"/>
    <property type="project" value="TreeGrafter"/>
</dbReference>
<dbReference type="EMBL" id="KN881603">
    <property type="protein sequence ID" value="KIY53632.1"/>
    <property type="molecule type" value="Genomic_DNA"/>
</dbReference>
<proteinExistence type="predicted"/>
<evidence type="ECO:0000256" key="1">
    <source>
        <dbReference type="SAM" id="MobiDB-lite"/>
    </source>
</evidence>
<feature type="region of interest" description="Disordered" evidence="1">
    <location>
        <begin position="682"/>
        <end position="738"/>
    </location>
</feature>
<dbReference type="Proteomes" id="UP000054144">
    <property type="component" value="Unassembled WGS sequence"/>
</dbReference>
<dbReference type="InterPro" id="IPR014752">
    <property type="entry name" value="Arrestin-like_C"/>
</dbReference>
<dbReference type="InterPro" id="IPR011022">
    <property type="entry name" value="Arrestin_C-like"/>
</dbReference>
<dbReference type="GO" id="GO:0005829">
    <property type="term" value="C:cytosol"/>
    <property type="evidence" value="ECO:0007669"/>
    <property type="project" value="TreeGrafter"/>
</dbReference>
<organism evidence="3 4">
    <name type="scientific">Fistulina hepatica ATCC 64428</name>
    <dbReference type="NCBI Taxonomy" id="1128425"/>
    <lineage>
        <taxon>Eukaryota</taxon>
        <taxon>Fungi</taxon>
        <taxon>Dikarya</taxon>
        <taxon>Basidiomycota</taxon>
        <taxon>Agaricomycotina</taxon>
        <taxon>Agaricomycetes</taxon>
        <taxon>Agaricomycetidae</taxon>
        <taxon>Agaricales</taxon>
        <taxon>Fistulinaceae</taxon>
        <taxon>Fistulina</taxon>
    </lineage>
</organism>
<feature type="region of interest" description="Disordered" evidence="1">
    <location>
        <begin position="1"/>
        <end position="27"/>
    </location>
</feature>
<dbReference type="AlphaFoldDB" id="A0A0D7APY1"/>
<feature type="compositionally biased region" description="Polar residues" evidence="1">
    <location>
        <begin position="540"/>
        <end position="550"/>
    </location>
</feature>
<accession>A0A0D7APY1</accession>
<dbReference type="GO" id="GO:0031625">
    <property type="term" value="F:ubiquitin protein ligase binding"/>
    <property type="evidence" value="ECO:0007669"/>
    <property type="project" value="TreeGrafter"/>
</dbReference>
<feature type="compositionally biased region" description="Basic and acidic residues" evidence="1">
    <location>
        <begin position="273"/>
        <end position="282"/>
    </location>
</feature>
<dbReference type="SUPFAM" id="SSF81296">
    <property type="entry name" value="E set domains"/>
    <property type="match status" value="1"/>
</dbReference>
<protein>
    <recommendedName>
        <fullName evidence="2">Arrestin C-terminal-like domain-containing protein</fullName>
    </recommendedName>
</protein>
<reference evidence="3 4" key="1">
    <citation type="journal article" date="2015" name="Fungal Genet. Biol.">
        <title>Evolution of novel wood decay mechanisms in Agaricales revealed by the genome sequences of Fistulina hepatica and Cylindrobasidium torrendii.</title>
        <authorList>
            <person name="Floudas D."/>
            <person name="Held B.W."/>
            <person name="Riley R."/>
            <person name="Nagy L.G."/>
            <person name="Koehler G."/>
            <person name="Ransdell A.S."/>
            <person name="Younus H."/>
            <person name="Chow J."/>
            <person name="Chiniquy J."/>
            <person name="Lipzen A."/>
            <person name="Tritt A."/>
            <person name="Sun H."/>
            <person name="Haridas S."/>
            <person name="LaButti K."/>
            <person name="Ohm R.A."/>
            <person name="Kues U."/>
            <person name="Blanchette R.A."/>
            <person name="Grigoriev I.V."/>
            <person name="Minto R.E."/>
            <person name="Hibbett D.S."/>
        </authorList>
    </citation>
    <scope>NUCLEOTIDE SEQUENCE [LARGE SCALE GENOMIC DNA]</scope>
    <source>
        <strain evidence="3 4">ATCC 64428</strain>
    </source>
</reference>
<feature type="compositionally biased region" description="Polar residues" evidence="1">
    <location>
        <begin position="559"/>
        <end position="568"/>
    </location>
</feature>
<evidence type="ECO:0000313" key="4">
    <source>
        <dbReference type="Proteomes" id="UP000054144"/>
    </source>
</evidence>
<sequence>MASSIVPPEDDQLASPAPQLPPETDYKDSRPRLEIILENEVIYLKGTGVDVAPARLAGYVALYLSETASVREITLQFRGKARLPIPAHESTIGLNNSGVTYVVCNHDWSFLEGEKKHSHTLKAGRHLFPFQLQLGGSLPSTVSTTVLGGASVTYKLRAHVTRPGLSHNLQTQCPVVLVRSFTPEALEYQQTLEIENTWPEKIMYSIMIPHKAWAAGDSFAALVKFQPLTKGTAVMNITSSIHETTKIYARSGLQDHTRVVASIRHDIVDGRAVEASEPEHYGRHVHRSSLSHTPRTSPTSSSSPNGNGSFALTSPVAAASSTPIAGPSTSSGIGNGEPDVDQDGYTSTDVVTQLVLPIPLTITPTHGLEPITVSHRIRWSILIHNPDGHTSELRCSLPLHLLSTRLLADARRHTLAARRLLLGGEDAQPEEEDADSELPSYNAHVRDRVANMFLPEAATVTMSVTNSWLSSQMSPIASLTSSGMASPLEEHVLSHLPHQPGSGTNTPLDWVNSELLLSLSRHAPPARTPPEETRSRAASLFTSRRPSVANSPERGGNGTHTPPTSVASQNETYVHSGNASRSLQGLFSTTMRPFTSITHPSGWLSRSGSHTSLVNLNNPSVSFEEDHSTRVLNLFRNSNSDSALYRAFNEVPDYDIASRGFMGGVPPLSSLQGLPSYEQAAVSARGSPERRQGQTDGQSDATIVNAPRRASISVPSTPSMPRRTLPRGLSFSSVNVAQ</sequence>
<dbReference type="GO" id="GO:0070086">
    <property type="term" value="P:ubiquitin-dependent endocytosis"/>
    <property type="evidence" value="ECO:0007669"/>
    <property type="project" value="TreeGrafter"/>
</dbReference>
<feature type="region of interest" description="Disordered" evidence="1">
    <location>
        <begin position="522"/>
        <end position="568"/>
    </location>
</feature>
<dbReference type="InterPro" id="IPR014756">
    <property type="entry name" value="Ig_E-set"/>
</dbReference>
<feature type="domain" description="Arrestin C-terminal-like" evidence="2">
    <location>
        <begin position="198"/>
        <end position="406"/>
    </location>
</feature>
<name>A0A0D7APY1_9AGAR</name>
<dbReference type="PANTHER" id="PTHR11188">
    <property type="entry name" value="ARRESTIN DOMAIN CONTAINING PROTEIN"/>
    <property type="match status" value="1"/>
</dbReference>
<dbReference type="PANTHER" id="PTHR11188:SF17">
    <property type="entry name" value="FI21816P1"/>
    <property type="match status" value="1"/>
</dbReference>
<feature type="compositionally biased region" description="Low complexity" evidence="1">
    <location>
        <begin position="290"/>
        <end position="309"/>
    </location>
</feature>
<dbReference type="Gene3D" id="2.60.40.640">
    <property type="match status" value="1"/>
</dbReference>
<dbReference type="OrthoDB" id="2333384at2759"/>
<feature type="compositionally biased region" description="Polar residues" evidence="1">
    <location>
        <begin position="319"/>
        <end position="332"/>
    </location>
</feature>
<dbReference type="InterPro" id="IPR011021">
    <property type="entry name" value="Arrestin-like_N"/>
</dbReference>
<feature type="region of interest" description="Disordered" evidence="1">
    <location>
        <begin position="273"/>
        <end position="345"/>
    </location>
</feature>
<dbReference type="Pfam" id="PF00339">
    <property type="entry name" value="Arrestin_N"/>
    <property type="match status" value="1"/>
</dbReference>
<evidence type="ECO:0000313" key="3">
    <source>
        <dbReference type="EMBL" id="KIY53632.1"/>
    </source>
</evidence>
<dbReference type="SMART" id="SM01017">
    <property type="entry name" value="Arrestin_C"/>
    <property type="match status" value="1"/>
</dbReference>
<dbReference type="InterPro" id="IPR050357">
    <property type="entry name" value="Arrestin_domain-protein"/>
</dbReference>